<evidence type="ECO:0000313" key="7">
    <source>
        <dbReference type="EMBL" id="ORY48027.1"/>
    </source>
</evidence>
<dbReference type="GO" id="GO:0004497">
    <property type="term" value="F:monooxygenase activity"/>
    <property type="evidence" value="ECO:0007669"/>
    <property type="project" value="UniProtKB-KW"/>
</dbReference>
<evidence type="ECO:0000259" key="6">
    <source>
        <dbReference type="Pfam" id="PF01494"/>
    </source>
</evidence>
<comment type="caution">
    <text evidence="7">The sequence shown here is derived from an EMBL/GenBank/DDBJ whole genome shotgun (WGS) entry which is preliminary data.</text>
</comment>
<dbReference type="Proteomes" id="UP000193642">
    <property type="component" value="Unassembled WGS sequence"/>
</dbReference>
<keyword evidence="5" id="KW-0503">Monooxygenase</keyword>
<keyword evidence="8" id="KW-1185">Reference proteome</keyword>
<keyword evidence="3" id="KW-0274">FAD</keyword>
<keyword evidence="2" id="KW-0285">Flavoprotein</keyword>
<reference evidence="7 8" key="1">
    <citation type="submission" date="2016-07" db="EMBL/GenBank/DDBJ databases">
        <title>Pervasive Adenine N6-methylation of Active Genes in Fungi.</title>
        <authorList>
            <consortium name="DOE Joint Genome Institute"/>
            <person name="Mondo S.J."/>
            <person name="Dannebaum R.O."/>
            <person name="Kuo R.C."/>
            <person name="Labutti K."/>
            <person name="Haridas S."/>
            <person name="Kuo A."/>
            <person name="Salamov A."/>
            <person name="Ahrendt S.R."/>
            <person name="Lipzen A."/>
            <person name="Sullivan W."/>
            <person name="Andreopoulos W.B."/>
            <person name="Clum A."/>
            <person name="Lindquist E."/>
            <person name="Daum C."/>
            <person name="Ramamoorthy G.K."/>
            <person name="Gryganskyi A."/>
            <person name="Culley D."/>
            <person name="Magnuson J.K."/>
            <person name="James T.Y."/>
            <person name="O'Malley M.A."/>
            <person name="Stajich J.E."/>
            <person name="Spatafora J.W."/>
            <person name="Visel A."/>
            <person name="Grigoriev I.V."/>
        </authorList>
    </citation>
    <scope>NUCLEOTIDE SEQUENCE [LARGE SCALE GENOMIC DNA]</scope>
    <source>
        <strain evidence="7 8">JEL800</strain>
    </source>
</reference>
<dbReference type="PANTHER" id="PTHR13789:SF309">
    <property type="entry name" value="PUTATIVE (AFU_ORTHOLOGUE AFUA_6G14510)-RELATED"/>
    <property type="match status" value="1"/>
</dbReference>
<keyword evidence="4" id="KW-0560">Oxidoreductase</keyword>
<name>A0A1Y2CM49_9FUNG</name>
<dbReference type="Pfam" id="PF01494">
    <property type="entry name" value="FAD_binding_3"/>
    <property type="match status" value="2"/>
</dbReference>
<feature type="domain" description="FAD-binding" evidence="6">
    <location>
        <begin position="215"/>
        <end position="274"/>
    </location>
</feature>
<dbReference type="AlphaFoldDB" id="A0A1Y2CM49"/>
<evidence type="ECO:0000256" key="1">
    <source>
        <dbReference type="ARBA" id="ARBA00007992"/>
    </source>
</evidence>
<evidence type="ECO:0000256" key="5">
    <source>
        <dbReference type="ARBA" id="ARBA00023033"/>
    </source>
</evidence>
<dbReference type="GO" id="GO:0071949">
    <property type="term" value="F:FAD binding"/>
    <property type="evidence" value="ECO:0007669"/>
    <property type="project" value="InterPro"/>
</dbReference>
<feature type="domain" description="FAD-binding" evidence="6">
    <location>
        <begin position="18"/>
        <end position="89"/>
    </location>
</feature>
<protein>
    <submittedName>
        <fullName evidence="7">FAD/NAD(P)-binding domain-containing protein</fullName>
    </submittedName>
</protein>
<accession>A0A1Y2CM49</accession>
<dbReference type="OrthoDB" id="683240at2759"/>
<organism evidence="7 8">
    <name type="scientific">Rhizoclosmatium globosum</name>
    <dbReference type="NCBI Taxonomy" id="329046"/>
    <lineage>
        <taxon>Eukaryota</taxon>
        <taxon>Fungi</taxon>
        <taxon>Fungi incertae sedis</taxon>
        <taxon>Chytridiomycota</taxon>
        <taxon>Chytridiomycota incertae sedis</taxon>
        <taxon>Chytridiomycetes</taxon>
        <taxon>Chytridiales</taxon>
        <taxon>Chytriomycetaceae</taxon>
        <taxon>Rhizoclosmatium</taxon>
    </lineage>
</organism>
<dbReference type="EMBL" id="MCGO01000012">
    <property type="protein sequence ID" value="ORY48027.1"/>
    <property type="molecule type" value="Genomic_DNA"/>
</dbReference>
<dbReference type="STRING" id="329046.A0A1Y2CM49"/>
<evidence type="ECO:0000256" key="3">
    <source>
        <dbReference type="ARBA" id="ARBA00022827"/>
    </source>
</evidence>
<dbReference type="Gene3D" id="3.50.50.60">
    <property type="entry name" value="FAD/NAD(P)-binding domain"/>
    <property type="match status" value="1"/>
</dbReference>
<dbReference type="InterPro" id="IPR050493">
    <property type="entry name" value="FAD-dep_Monooxygenase_BioMet"/>
</dbReference>
<dbReference type="PRINTS" id="PR00420">
    <property type="entry name" value="RNGMNOXGNASE"/>
</dbReference>
<proteinExistence type="inferred from homology"/>
<dbReference type="PANTHER" id="PTHR13789">
    <property type="entry name" value="MONOOXYGENASE"/>
    <property type="match status" value="1"/>
</dbReference>
<gene>
    <name evidence="7" type="ORF">BCR33DRAFT_714478</name>
</gene>
<evidence type="ECO:0000313" key="8">
    <source>
        <dbReference type="Proteomes" id="UP000193642"/>
    </source>
</evidence>
<comment type="similarity">
    <text evidence="1">Belongs to the paxM FAD-dependent monooxygenase family.</text>
</comment>
<dbReference type="InterPro" id="IPR036188">
    <property type="entry name" value="FAD/NAD-bd_sf"/>
</dbReference>
<dbReference type="InterPro" id="IPR002938">
    <property type="entry name" value="FAD-bd"/>
</dbReference>
<evidence type="ECO:0000256" key="4">
    <source>
        <dbReference type="ARBA" id="ARBA00023002"/>
    </source>
</evidence>
<sequence>MLFDGTDRITRKTHKEEKEQSVHIMRGKLQTALMKAANDLGIKVYGGKKLTSVTQTPSEVTIEFADGTVTSVDFVIGADGINSKVRRLVFPEAPSAVVRGTGYATVCDVLNPDGTDIGFFNHHAGIYSDPLHNRFIFTSRVGKTEGDVKIYLLDTSQPLEGGDDWRPYTDLPKETAKLADLVESWGAVPGVVMGVRRAKRINPVNLYDLADLPSFYKGRVVLVGDAAHGTVPLYGQGLNQALEDGGVLGDLLGHFQDTEYTKAFELYDKIRIPRTRLTAAVARKTMERMMVSSYPKQVIARFMMRTVINIKEFLGKDDEVLFHDFRDDVRAAVPGIQFK</sequence>
<evidence type="ECO:0000256" key="2">
    <source>
        <dbReference type="ARBA" id="ARBA00022630"/>
    </source>
</evidence>
<dbReference type="SUPFAM" id="SSF51905">
    <property type="entry name" value="FAD/NAD(P)-binding domain"/>
    <property type="match status" value="1"/>
</dbReference>